<feature type="compositionally biased region" description="Basic and acidic residues" evidence="1">
    <location>
        <begin position="19"/>
        <end position="33"/>
    </location>
</feature>
<accession>A0A392M921</accession>
<feature type="domain" description="DUF4005" evidence="2">
    <location>
        <begin position="13"/>
        <end position="64"/>
    </location>
</feature>
<proteinExistence type="predicted"/>
<feature type="region of interest" description="Disordered" evidence="1">
    <location>
        <begin position="1"/>
        <end position="96"/>
    </location>
</feature>
<feature type="compositionally biased region" description="Polar residues" evidence="1">
    <location>
        <begin position="1"/>
        <end position="18"/>
    </location>
</feature>
<dbReference type="InterPro" id="IPR025064">
    <property type="entry name" value="DUF4005"/>
</dbReference>
<protein>
    <submittedName>
        <fullName evidence="3">IQ-domain-containing protein</fullName>
    </submittedName>
</protein>
<dbReference type="Proteomes" id="UP000265520">
    <property type="component" value="Unassembled WGS sequence"/>
</dbReference>
<evidence type="ECO:0000313" key="3">
    <source>
        <dbReference type="EMBL" id="MCH83987.1"/>
    </source>
</evidence>
<comment type="caution">
    <text evidence="3">The sequence shown here is derived from an EMBL/GenBank/DDBJ whole genome shotgun (WGS) entry which is preliminary data.</text>
</comment>
<organism evidence="3 4">
    <name type="scientific">Trifolium medium</name>
    <dbReference type="NCBI Taxonomy" id="97028"/>
    <lineage>
        <taxon>Eukaryota</taxon>
        <taxon>Viridiplantae</taxon>
        <taxon>Streptophyta</taxon>
        <taxon>Embryophyta</taxon>
        <taxon>Tracheophyta</taxon>
        <taxon>Spermatophyta</taxon>
        <taxon>Magnoliopsida</taxon>
        <taxon>eudicotyledons</taxon>
        <taxon>Gunneridae</taxon>
        <taxon>Pentapetalae</taxon>
        <taxon>rosids</taxon>
        <taxon>fabids</taxon>
        <taxon>Fabales</taxon>
        <taxon>Fabaceae</taxon>
        <taxon>Papilionoideae</taxon>
        <taxon>50 kb inversion clade</taxon>
        <taxon>NPAAA clade</taxon>
        <taxon>Hologalegina</taxon>
        <taxon>IRL clade</taxon>
        <taxon>Trifolieae</taxon>
        <taxon>Trifolium</taxon>
    </lineage>
</organism>
<dbReference type="Pfam" id="PF13178">
    <property type="entry name" value="DUF4005"/>
    <property type="match status" value="1"/>
</dbReference>
<dbReference type="EMBL" id="LXQA010006064">
    <property type="protein sequence ID" value="MCH83987.1"/>
    <property type="molecule type" value="Genomic_DNA"/>
</dbReference>
<evidence type="ECO:0000313" key="4">
    <source>
        <dbReference type="Proteomes" id="UP000265520"/>
    </source>
</evidence>
<gene>
    <name evidence="3" type="ORF">A2U01_0004817</name>
</gene>
<keyword evidence="4" id="KW-1185">Reference proteome</keyword>
<reference evidence="3 4" key="1">
    <citation type="journal article" date="2018" name="Front. Plant Sci.">
        <title>Red Clover (Trifolium pratense) and Zigzag Clover (T. medium) - A Picture of Genomic Similarities and Differences.</title>
        <authorList>
            <person name="Dluhosova J."/>
            <person name="Istvanek J."/>
            <person name="Nedelnik J."/>
            <person name="Repkova J."/>
        </authorList>
    </citation>
    <scope>NUCLEOTIDE SEQUENCE [LARGE SCALE GENOMIC DNA]</scope>
    <source>
        <strain evidence="4">cv. 10/8</strain>
        <tissue evidence="3">Leaf</tissue>
    </source>
</reference>
<evidence type="ECO:0000259" key="2">
    <source>
        <dbReference type="Pfam" id="PF13178"/>
    </source>
</evidence>
<evidence type="ECO:0000256" key="1">
    <source>
        <dbReference type="SAM" id="MobiDB-lite"/>
    </source>
</evidence>
<dbReference type="AlphaFoldDB" id="A0A392M921"/>
<sequence>MAPPRQSWSSPKNYMNKTESSKAKTRSSSEPRQRPTKQGTKQKSSNSIESSSTSLKKNMLSNSARYDHWVVNSMKESKRDSFGSYAVTTGDDSYYS</sequence>
<feature type="compositionally biased region" description="Polar residues" evidence="1">
    <location>
        <begin position="86"/>
        <end position="96"/>
    </location>
</feature>
<feature type="compositionally biased region" description="Low complexity" evidence="1">
    <location>
        <begin position="41"/>
        <end position="57"/>
    </location>
</feature>
<name>A0A392M921_9FABA</name>